<evidence type="ECO:0000313" key="1">
    <source>
        <dbReference type="EMBL" id="MBA0694271.1"/>
    </source>
</evidence>
<organism evidence="1 2">
    <name type="scientific">Gossypium aridum</name>
    <name type="common">American cotton</name>
    <name type="synonym">Erioxylum aridum</name>
    <dbReference type="NCBI Taxonomy" id="34290"/>
    <lineage>
        <taxon>Eukaryota</taxon>
        <taxon>Viridiplantae</taxon>
        <taxon>Streptophyta</taxon>
        <taxon>Embryophyta</taxon>
        <taxon>Tracheophyta</taxon>
        <taxon>Spermatophyta</taxon>
        <taxon>Magnoliopsida</taxon>
        <taxon>eudicotyledons</taxon>
        <taxon>Gunneridae</taxon>
        <taxon>Pentapetalae</taxon>
        <taxon>rosids</taxon>
        <taxon>malvids</taxon>
        <taxon>Malvales</taxon>
        <taxon>Malvaceae</taxon>
        <taxon>Malvoideae</taxon>
        <taxon>Gossypium</taxon>
    </lineage>
</organism>
<proteinExistence type="predicted"/>
<evidence type="ECO:0008006" key="3">
    <source>
        <dbReference type="Google" id="ProtNLM"/>
    </source>
</evidence>
<dbReference type="AlphaFoldDB" id="A0A7J8Y3V8"/>
<keyword evidence="2" id="KW-1185">Reference proteome</keyword>
<accession>A0A7J8Y3V8</accession>
<dbReference type="EMBL" id="JABFAA010000010">
    <property type="protein sequence ID" value="MBA0694271.1"/>
    <property type="molecule type" value="Genomic_DNA"/>
</dbReference>
<comment type="caution">
    <text evidence="1">The sequence shown here is derived from an EMBL/GenBank/DDBJ whole genome shotgun (WGS) entry which is preliminary data.</text>
</comment>
<reference evidence="1 2" key="1">
    <citation type="journal article" date="2019" name="Genome Biol. Evol.">
        <title>Insights into the evolution of the New World diploid cottons (Gossypium, subgenus Houzingenia) based on genome sequencing.</title>
        <authorList>
            <person name="Grover C.E."/>
            <person name="Arick M.A. 2nd"/>
            <person name="Thrash A."/>
            <person name="Conover J.L."/>
            <person name="Sanders W.S."/>
            <person name="Peterson D.G."/>
            <person name="Frelichowski J.E."/>
            <person name="Scheffler J.A."/>
            <person name="Scheffler B.E."/>
            <person name="Wendel J.F."/>
        </authorList>
    </citation>
    <scope>NUCLEOTIDE SEQUENCE [LARGE SCALE GENOMIC DNA]</scope>
    <source>
        <strain evidence="1">185</strain>
        <tissue evidence="1">Leaf</tissue>
    </source>
</reference>
<sequence length="272" mass="31137">MVGLVGSFEIGTKWFIFTEKQSLCPDEQPTSSQHQFIVSHVATSNGLRSSHDILFWRRHDVEEMNHNVGPEFLKLYNLVLLHAQRWRMHWMYCPLMIKKMKFKKHKGAIQLTKKNLISVWLDAFLASVIHFPAMRSMLANLWHPFKEDPLKVPLIYVCFWVQMHDIPPRFFSKVLARQLGHFIGHSVEYGGESIARGESANQYGNYKTFDSMLGLNLIGDPSLVSKETSQKHDSNDVVLEGEEGKKCPQQTLGENHTMLAKGGVEKITEQGS</sequence>
<name>A0A7J8Y3V8_GOSAI</name>
<protein>
    <recommendedName>
        <fullName evidence="3">DUF4283 domain-containing protein</fullName>
    </recommendedName>
</protein>
<dbReference type="Proteomes" id="UP000593577">
    <property type="component" value="Unassembled WGS sequence"/>
</dbReference>
<evidence type="ECO:0000313" key="2">
    <source>
        <dbReference type="Proteomes" id="UP000593577"/>
    </source>
</evidence>
<gene>
    <name evidence="1" type="ORF">Goari_004587</name>
</gene>